<reference evidence="2" key="1">
    <citation type="submission" date="2020-10" db="EMBL/GenBank/DDBJ databases">
        <authorList>
            <person name="Gilroy R."/>
        </authorList>
    </citation>
    <scope>NUCLEOTIDE SEQUENCE</scope>
    <source>
        <strain evidence="2">11687</strain>
    </source>
</reference>
<sequence length="876" mass="98106">METGFYERLKSCTTKEQVRTVCLAAFGLSFSPKQKFDGTEQVLYLFRRDRKFSAGQGIASAAAQALYILREFKYGEATCPVPPYVCAVCREEALLFETEPFSRFYAWRKEEKYDWDRTPLSPCPVLVADLAADGALSRVRVYPLASPAGEAAFFAALAGARAVQLSMFGREKKTIDENNFLKVYEYWSSLFRDALVGKGEEGLLPEYFLADIESGRSVGGRGRVEFILNGSRVTRSLPLYEYRYFWSIYEKVKDERTIFAIRRKLDRLSEEFARRFEGEFYTPVPFAAKAWEYLEKTIGKKKLESGAYRIWDMAAGSGNLEFPMPAAVLPYTYLSTLDEEDAAYCRRIFPSAEVFCYDYLNDDVEQLAEKLRADDAAKAENSDDPSSVQLSLLDGARSKKKAFFTVGEAGAAGPETEGEEAKTAGADDAGRGAGIGAYDGAPGAWKMPEKLRRDLANPRLKWLIFINPPFATGNSSSLTAGKASKNGVADTKMRELMTERGYGETSRELFSQFLFRIFAELGERKGYLGLFSTLKYLNAPNDRRLREGFFRASVERGFLFSSENFEGGTGKFPVSFVVWKLGGGKIGEADPVFDVFDKDAEKIGTKRIRTSGTPLSAWVERPPAKYVFPAFTGAVRVCEGHADVRDRVADGFLCSLMCCGNDMQHRNQTALFSGPQASAGAYSVTPANFEKSMAIHAVRRLARPDWTNNRDQFYAPAEEPDEDFFTDCAVWSAFADSNNTCSLRDVTYKGGIYRVRNQMFPFSQREADGWSGKAVSDPQEGESFLFAWLAERALSEEAKKTMRAARVFYAYCYGKGAEIWDAGYAQLKASVAQDERGREALNALKAAHRALGEKLLKRIYEYGFLNEDVVRFREGE</sequence>
<gene>
    <name evidence="2" type="ORF">IAC57_00295</name>
</gene>
<feature type="region of interest" description="Disordered" evidence="1">
    <location>
        <begin position="408"/>
        <end position="433"/>
    </location>
</feature>
<comment type="caution">
    <text evidence="2">The sequence shown here is derived from an EMBL/GenBank/DDBJ whole genome shotgun (WGS) entry which is preliminary data.</text>
</comment>
<evidence type="ECO:0000313" key="2">
    <source>
        <dbReference type="EMBL" id="HIU58516.1"/>
    </source>
</evidence>
<dbReference type="InterPro" id="IPR029063">
    <property type="entry name" value="SAM-dependent_MTases_sf"/>
</dbReference>
<organism evidence="2 3">
    <name type="scientific">Candidatus Scatosoma pullistercoris</name>
    <dbReference type="NCBI Taxonomy" id="2840934"/>
    <lineage>
        <taxon>Bacteria</taxon>
        <taxon>Bacillati</taxon>
        <taxon>Bacillota</taxon>
        <taxon>Clostridia</taxon>
        <taxon>Candidatus Scatosoma</taxon>
    </lineage>
</organism>
<name>A0A9D1MDZ7_9FIRM</name>
<evidence type="ECO:0000313" key="3">
    <source>
        <dbReference type="Proteomes" id="UP000824081"/>
    </source>
</evidence>
<dbReference type="Proteomes" id="UP000824081">
    <property type="component" value="Unassembled WGS sequence"/>
</dbReference>
<dbReference type="AlphaFoldDB" id="A0A9D1MDZ7"/>
<protein>
    <submittedName>
        <fullName evidence="2">Uncharacterized protein</fullName>
    </submittedName>
</protein>
<dbReference type="EMBL" id="DVMZ01000008">
    <property type="protein sequence ID" value="HIU58516.1"/>
    <property type="molecule type" value="Genomic_DNA"/>
</dbReference>
<proteinExistence type="predicted"/>
<dbReference type="SUPFAM" id="SSF53335">
    <property type="entry name" value="S-adenosyl-L-methionine-dependent methyltransferases"/>
    <property type="match status" value="1"/>
</dbReference>
<accession>A0A9D1MDZ7</accession>
<reference evidence="2" key="2">
    <citation type="journal article" date="2021" name="PeerJ">
        <title>Extensive microbial diversity within the chicken gut microbiome revealed by metagenomics and culture.</title>
        <authorList>
            <person name="Gilroy R."/>
            <person name="Ravi A."/>
            <person name="Getino M."/>
            <person name="Pursley I."/>
            <person name="Horton D.L."/>
            <person name="Alikhan N.F."/>
            <person name="Baker D."/>
            <person name="Gharbi K."/>
            <person name="Hall N."/>
            <person name="Watson M."/>
            <person name="Adriaenssens E.M."/>
            <person name="Foster-Nyarko E."/>
            <person name="Jarju S."/>
            <person name="Secka A."/>
            <person name="Antonio M."/>
            <person name="Oren A."/>
            <person name="Chaudhuri R.R."/>
            <person name="La Ragione R."/>
            <person name="Hildebrand F."/>
            <person name="Pallen M.J."/>
        </authorList>
    </citation>
    <scope>NUCLEOTIDE SEQUENCE</scope>
    <source>
        <strain evidence="2">11687</strain>
    </source>
</reference>
<evidence type="ECO:0000256" key="1">
    <source>
        <dbReference type="SAM" id="MobiDB-lite"/>
    </source>
</evidence>